<keyword evidence="11" id="KW-1185">Reference proteome</keyword>
<evidence type="ECO:0000256" key="1">
    <source>
        <dbReference type="ARBA" id="ARBA00000085"/>
    </source>
</evidence>
<keyword evidence="5" id="KW-0547">Nucleotide-binding</keyword>
<dbReference type="PANTHER" id="PTHR43065">
    <property type="entry name" value="SENSOR HISTIDINE KINASE"/>
    <property type="match status" value="1"/>
</dbReference>
<gene>
    <name evidence="10" type="primary">kinA_1</name>
    <name evidence="10" type="ORF">Pan216_28740</name>
</gene>
<dbReference type="Gene3D" id="1.10.287.130">
    <property type="match status" value="1"/>
</dbReference>
<dbReference type="Pfam" id="PF02518">
    <property type="entry name" value="HATPase_c"/>
    <property type="match status" value="1"/>
</dbReference>
<dbReference type="EMBL" id="CP036279">
    <property type="protein sequence ID" value="QDU62008.1"/>
    <property type="molecule type" value="Genomic_DNA"/>
</dbReference>
<name>A0A518B4V2_9BACT</name>
<dbReference type="EC" id="2.7.13.3" evidence="2"/>
<dbReference type="InterPro" id="IPR036097">
    <property type="entry name" value="HisK_dim/P_sf"/>
</dbReference>
<dbReference type="GO" id="GO:0000155">
    <property type="term" value="F:phosphorelay sensor kinase activity"/>
    <property type="evidence" value="ECO:0007669"/>
    <property type="project" value="InterPro"/>
</dbReference>
<dbReference type="InterPro" id="IPR003594">
    <property type="entry name" value="HATPase_dom"/>
</dbReference>
<dbReference type="GO" id="GO:0005524">
    <property type="term" value="F:ATP binding"/>
    <property type="evidence" value="ECO:0007669"/>
    <property type="project" value="UniProtKB-KW"/>
</dbReference>
<dbReference type="InterPro" id="IPR036890">
    <property type="entry name" value="HATPase_C_sf"/>
</dbReference>
<evidence type="ECO:0000256" key="5">
    <source>
        <dbReference type="ARBA" id="ARBA00022741"/>
    </source>
</evidence>
<feature type="domain" description="Histidine kinase" evidence="9">
    <location>
        <begin position="151"/>
        <end position="366"/>
    </location>
</feature>
<dbReference type="SUPFAM" id="SSF55874">
    <property type="entry name" value="ATPase domain of HSP90 chaperone/DNA topoisomerase II/histidine kinase"/>
    <property type="match status" value="1"/>
</dbReference>
<proteinExistence type="predicted"/>
<reference evidence="10 11" key="1">
    <citation type="submission" date="2019-02" db="EMBL/GenBank/DDBJ databases">
        <title>Deep-cultivation of Planctomycetes and their phenomic and genomic characterization uncovers novel biology.</title>
        <authorList>
            <person name="Wiegand S."/>
            <person name="Jogler M."/>
            <person name="Boedeker C."/>
            <person name="Pinto D."/>
            <person name="Vollmers J."/>
            <person name="Rivas-Marin E."/>
            <person name="Kohn T."/>
            <person name="Peeters S.H."/>
            <person name="Heuer A."/>
            <person name="Rast P."/>
            <person name="Oberbeckmann S."/>
            <person name="Bunk B."/>
            <person name="Jeske O."/>
            <person name="Meyerdierks A."/>
            <person name="Storesund J.E."/>
            <person name="Kallscheuer N."/>
            <person name="Luecker S."/>
            <person name="Lage O.M."/>
            <person name="Pohl T."/>
            <person name="Merkel B.J."/>
            <person name="Hornburger P."/>
            <person name="Mueller R.-W."/>
            <person name="Bruemmer F."/>
            <person name="Labrenz M."/>
            <person name="Spormann A.M."/>
            <person name="Op den Camp H."/>
            <person name="Overmann J."/>
            <person name="Amann R."/>
            <person name="Jetten M.S.M."/>
            <person name="Mascher T."/>
            <person name="Medema M.H."/>
            <person name="Devos D.P."/>
            <person name="Kaster A.-K."/>
            <person name="Ovreas L."/>
            <person name="Rohde M."/>
            <person name="Galperin M.Y."/>
            <person name="Jogler C."/>
        </authorList>
    </citation>
    <scope>NUCLEOTIDE SEQUENCE [LARGE SCALE GENOMIC DNA]</scope>
    <source>
        <strain evidence="10 11">Pan216</strain>
    </source>
</reference>
<keyword evidence="4 10" id="KW-0808">Transferase</keyword>
<evidence type="ECO:0000256" key="4">
    <source>
        <dbReference type="ARBA" id="ARBA00022679"/>
    </source>
</evidence>
<evidence type="ECO:0000256" key="6">
    <source>
        <dbReference type="ARBA" id="ARBA00022777"/>
    </source>
</evidence>
<evidence type="ECO:0000259" key="9">
    <source>
        <dbReference type="PROSITE" id="PS50109"/>
    </source>
</evidence>
<evidence type="ECO:0000256" key="2">
    <source>
        <dbReference type="ARBA" id="ARBA00012438"/>
    </source>
</evidence>
<comment type="catalytic activity">
    <reaction evidence="1">
        <text>ATP + protein L-histidine = ADP + protein N-phospho-L-histidine.</text>
        <dbReference type="EC" id="2.7.13.3"/>
    </reaction>
</comment>
<dbReference type="PANTHER" id="PTHR43065:SF10">
    <property type="entry name" value="PEROXIDE STRESS-ACTIVATED HISTIDINE KINASE MAK3"/>
    <property type="match status" value="1"/>
</dbReference>
<protein>
    <recommendedName>
        <fullName evidence="2">histidine kinase</fullName>
        <ecNumber evidence="2">2.7.13.3</ecNumber>
    </recommendedName>
</protein>
<evidence type="ECO:0000313" key="10">
    <source>
        <dbReference type="EMBL" id="QDU62008.1"/>
    </source>
</evidence>
<keyword evidence="3" id="KW-0597">Phosphoprotein</keyword>
<dbReference type="AlphaFoldDB" id="A0A518B4V2"/>
<evidence type="ECO:0000256" key="7">
    <source>
        <dbReference type="ARBA" id="ARBA00022840"/>
    </source>
</evidence>
<evidence type="ECO:0000256" key="8">
    <source>
        <dbReference type="ARBA" id="ARBA00023012"/>
    </source>
</evidence>
<keyword evidence="8" id="KW-0902">Two-component regulatory system</keyword>
<dbReference type="SMART" id="SM00387">
    <property type="entry name" value="HATPase_c"/>
    <property type="match status" value="1"/>
</dbReference>
<sequence length="382" mass="42234">MSVTLQSSTSGKSIDPYFGTLAKLTSVGVLLIDREKTVQFISENARKLLRCHSGDDILSCVQPVRSTIDELTEDIGCCDDHAKDMTPPKEQNVRLVREDGVHDIHVEVHTIDMEGCEGGLVLLRDARVEELSGRDLRLATQFRNVGRLYQAIIHNLRTPVSSIFLYARLLEDLANQSTKFSEDEARRHHEYLDVIKDAVRMLDQSLSLLLDELVVPNRTDSIVDLRQVAHSVSRLLAPQAQRQRVAITTSIPGEQLLCSGSETRIKQAILNVASNALEALAGGGTIEVELVSCESFADIHVRDSGTRIPANIRSRIFDKYFTTKKSGTGIGLFVSRQSMIELGGTIELVSTGASGTDFRIRIPLVKETTPQETRTGELETAR</sequence>
<dbReference type="SUPFAM" id="SSF47384">
    <property type="entry name" value="Homodimeric domain of signal transducing histidine kinase"/>
    <property type="match status" value="1"/>
</dbReference>
<dbReference type="Gene3D" id="3.30.565.10">
    <property type="entry name" value="Histidine kinase-like ATPase, C-terminal domain"/>
    <property type="match status" value="1"/>
</dbReference>
<dbReference type="Proteomes" id="UP000317093">
    <property type="component" value="Chromosome"/>
</dbReference>
<evidence type="ECO:0000313" key="11">
    <source>
        <dbReference type="Proteomes" id="UP000317093"/>
    </source>
</evidence>
<dbReference type="KEGG" id="knv:Pan216_28740"/>
<dbReference type="InterPro" id="IPR004358">
    <property type="entry name" value="Sig_transdc_His_kin-like_C"/>
</dbReference>
<dbReference type="InterPro" id="IPR005467">
    <property type="entry name" value="His_kinase_dom"/>
</dbReference>
<accession>A0A518B4V2</accession>
<evidence type="ECO:0000256" key="3">
    <source>
        <dbReference type="ARBA" id="ARBA00022553"/>
    </source>
</evidence>
<keyword evidence="7" id="KW-0067">ATP-binding</keyword>
<dbReference type="PROSITE" id="PS50109">
    <property type="entry name" value="HIS_KIN"/>
    <property type="match status" value="1"/>
</dbReference>
<organism evidence="10 11">
    <name type="scientific">Kolteria novifilia</name>
    <dbReference type="NCBI Taxonomy" id="2527975"/>
    <lineage>
        <taxon>Bacteria</taxon>
        <taxon>Pseudomonadati</taxon>
        <taxon>Planctomycetota</taxon>
        <taxon>Planctomycetia</taxon>
        <taxon>Kolteriales</taxon>
        <taxon>Kolteriaceae</taxon>
        <taxon>Kolteria</taxon>
    </lineage>
</organism>
<keyword evidence="6 10" id="KW-0418">Kinase</keyword>
<dbReference type="PRINTS" id="PR00344">
    <property type="entry name" value="BCTRLSENSOR"/>
</dbReference>